<organism evidence="1 2">
    <name type="scientific">Sphingobacterium spiritivorum ATCC 33300</name>
    <dbReference type="NCBI Taxonomy" id="525372"/>
    <lineage>
        <taxon>Bacteria</taxon>
        <taxon>Pseudomonadati</taxon>
        <taxon>Bacteroidota</taxon>
        <taxon>Sphingobacteriia</taxon>
        <taxon>Sphingobacteriales</taxon>
        <taxon>Sphingobacteriaceae</taxon>
        <taxon>Sphingobacterium</taxon>
    </lineage>
</organism>
<proteinExistence type="predicted"/>
<dbReference type="EMBL" id="ACHB01000087">
    <property type="protein sequence ID" value="EEI90675.1"/>
    <property type="molecule type" value="Genomic_DNA"/>
</dbReference>
<dbReference type="AlphaFoldDB" id="C2G2C8"/>
<sequence>MIQAIHLIGTDRISIRKDQHNMKSIKIKILRCFLDEFAESQLQRGVSINHVKK</sequence>
<name>C2G2C8_SPHSI</name>
<comment type="caution">
    <text evidence="1">The sequence shown here is derived from an EMBL/GenBank/DDBJ whole genome shotgun (WGS) entry which is preliminary data.</text>
</comment>
<reference evidence="1 2" key="1">
    <citation type="submission" date="2009-01" db="EMBL/GenBank/DDBJ databases">
        <authorList>
            <person name="Qin X."/>
            <person name="Bachman B."/>
            <person name="Battles P."/>
            <person name="Bell A."/>
            <person name="Bess C."/>
            <person name="Bickham C."/>
            <person name="Chaboub L."/>
            <person name="Chen D."/>
            <person name="Coyle M."/>
            <person name="Deiros D.R."/>
            <person name="Dinh H."/>
            <person name="Forbes L."/>
            <person name="Fowler G."/>
            <person name="Francisco L."/>
            <person name="Fu Q."/>
            <person name="Gubbala S."/>
            <person name="Hale W."/>
            <person name="Han Y."/>
            <person name="Hemphill L."/>
            <person name="Highlander S.K."/>
            <person name="Hirani K."/>
            <person name="Hogues M."/>
            <person name="Jackson L."/>
            <person name="Jakkamsetti A."/>
            <person name="Javaid M."/>
            <person name="Jiang H."/>
            <person name="Korchina V."/>
            <person name="Kovar C."/>
            <person name="Lara F."/>
            <person name="Lee S."/>
            <person name="Mata R."/>
            <person name="Mathew T."/>
            <person name="Moen C."/>
            <person name="Morales K."/>
            <person name="Munidasa M."/>
            <person name="Nazareth L."/>
            <person name="Ngo R."/>
            <person name="Nguyen L."/>
            <person name="Okwuonu G."/>
            <person name="Ongeri F."/>
            <person name="Patil S."/>
            <person name="Petrosino J."/>
            <person name="Pham C."/>
            <person name="Pham P."/>
            <person name="Pu L.-L."/>
            <person name="Puazo M."/>
            <person name="Raj R."/>
            <person name="Reid J."/>
            <person name="Rouhana J."/>
            <person name="Saada N."/>
            <person name="Shang Y."/>
            <person name="Simmons D."/>
            <person name="Thornton R."/>
            <person name="Warren J."/>
            <person name="Weissenberger G."/>
            <person name="Zhang J."/>
            <person name="Zhang L."/>
            <person name="Zhou C."/>
            <person name="Zhu D."/>
            <person name="Muzny D."/>
            <person name="Worley K."/>
            <person name="Gibbs R."/>
        </authorList>
    </citation>
    <scope>NUCLEOTIDE SEQUENCE [LARGE SCALE GENOMIC DNA]</scope>
    <source>
        <strain evidence="1 2">ATCC 33300</strain>
    </source>
</reference>
<evidence type="ECO:0000313" key="2">
    <source>
        <dbReference type="Proteomes" id="UP000006241"/>
    </source>
</evidence>
<accession>C2G2C8</accession>
<evidence type="ECO:0000313" key="1">
    <source>
        <dbReference type="EMBL" id="EEI90675.1"/>
    </source>
</evidence>
<gene>
    <name evidence="1" type="ORF">HMPREF0765_3734</name>
</gene>
<protein>
    <submittedName>
        <fullName evidence="1">Uncharacterized protein</fullName>
    </submittedName>
</protein>
<dbReference type="HOGENOM" id="CLU_3066338_0_0_10"/>
<dbReference type="Proteomes" id="UP000006241">
    <property type="component" value="Unassembled WGS sequence"/>
</dbReference>